<sequence length="361" mass="41223">MKKLILITFVFTSFLSRAQKTENIIIITTDGFRWQEVFKGIDPAIANDKKFNQGDSTYIYKKYSSADFKESRKKIMPFLWSEIVSKGQIYGNRDLGNKVDVSNPYWFSYPGYSEIMTGNVDVAVNSNSYKANPNVNVLEFLNQQPKLKGKVAAFGAWDAFDRILNEKRSNFPVISAFDNVGGTKPTSTQKLLNEMRNNSFKPFHEDECLDVFTHYEALDELKTKKPKVLYIAYGETDEWAHHGHYRSYLDAANQVDKWISEIWNFVQNDPQYKNKTTLLITVDHGRGDKTKAQWTDHGADVVGASEIWFAAIGPEIEAKGEVKTDSQLYQKQIAQTIAKIMGYTFTTTHPVANEITEVLKK</sequence>
<organism evidence="2 4">
    <name type="scientific">Flavobacterium hibernum</name>
    <dbReference type="NCBI Taxonomy" id="37752"/>
    <lineage>
        <taxon>Bacteria</taxon>
        <taxon>Pseudomonadati</taxon>
        <taxon>Bacteroidota</taxon>
        <taxon>Flavobacteriia</taxon>
        <taxon>Flavobacteriales</taxon>
        <taxon>Flavobacteriaceae</taxon>
        <taxon>Flavobacterium</taxon>
    </lineage>
</organism>
<dbReference type="OrthoDB" id="9791578at2"/>
<dbReference type="Proteomes" id="UP000032061">
    <property type="component" value="Unassembled WGS sequence"/>
</dbReference>
<evidence type="ECO:0000313" key="2">
    <source>
        <dbReference type="EMBL" id="KIO51286.1"/>
    </source>
</evidence>
<dbReference type="Pfam" id="PF01676">
    <property type="entry name" value="Metalloenzyme"/>
    <property type="match status" value="1"/>
</dbReference>
<name>A0A0D0EW64_9FLAO</name>
<dbReference type="STRING" id="37752.IW18_18900"/>
<gene>
    <name evidence="3" type="ORF">B0A73_17230</name>
    <name evidence="2" type="ORF">IW18_18900</name>
</gene>
<reference evidence="3 5" key="2">
    <citation type="submission" date="2016-11" db="EMBL/GenBank/DDBJ databases">
        <title>Whole genomes of Flavobacteriaceae.</title>
        <authorList>
            <person name="Stine C."/>
            <person name="Li C."/>
            <person name="Tadesse D."/>
        </authorList>
    </citation>
    <scope>NUCLEOTIDE SEQUENCE [LARGE SCALE GENOMIC DNA]</scope>
    <source>
        <strain evidence="3 5">ATCC 51468</strain>
    </source>
</reference>
<dbReference type="GO" id="GO:0003824">
    <property type="term" value="F:catalytic activity"/>
    <property type="evidence" value="ECO:0007669"/>
    <property type="project" value="InterPro"/>
</dbReference>
<accession>A0A0D0EW64</accession>
<dbReference type="InterPro" id="IPR006124">
    <property type="entry name" value="Metalloenzyme"/>
</dbReference>
<evidence type="ECO:0000313" key="3">
    <source>
        <dbReference type="EMBL" id="OXA85099.1"/>
    </source>
</evidence>
<protein>
    <submittedName>
        <fullName evidence="2">Phosphoglyceromutase</fullName>
    </submittedName>
</protein>
<reference evidence="2 4" key="1">
    <citation type="submission" date="2015-01" db="EMBL/GenBank/DDBJ databases">
        <title>Genome of Flavobacterium hibernum DSM 12611.</title>
        <authorList>
            <person name="Stropko S.J."/>
            <person name="Pipes S.E."/>
            <person name="Newman J.D."/>
        </authorList>
    </citation>
    <scope>NUCLEOTIDE SEQUENCE [LARGE SCALE GENOMIC DNA]</scope>
    <source>
        <strain evidence="2 4">DSM 12611</strain>
    </source>
</reference>
<dbReference type="Proteomes" id="UP000198302">
    <property type="component" value="Unassembled WGS sequence"/>
</dbReference>
<dbReference type="InterPro" id="IPR017850">
    <property type="entry name" value="Alkaline_phosphatase_core_sf"/>
</dbReference>
<dbReference type="EMBL" id="MUGX01000026">
    <property type="protein sequence ID" value="OXA85099.1"/>
    <property type="molecule type" value="Genomic_DNA"/>
</dbReference>
<proteinExistence type="predicted"/>
<comment type="caution">
    <text evidence="2">The sequence shown here is derived from an EMBL/GenBank/DDBJ whole genome shotgun (WGS) entry which is preliminary data.</text>
</comment>
<evidence type="ECO:0000259" key="1">
    <source>
        <dbReference type="Pfam" id="PF01676"/>
    </source>
</evidence>
<dbReference type="GO" id="GO:0046872">
    <property type="term" value="F:metal ion binding"/>
    <property type="evidence" value="ECO:0007669"/>
    <property type="project" value="InterPro"/>
</dbReference>
<feature type="domain" description="Metalloenzyme" evidence="1">
    <location>
        <begin position="216"/>
        <end position="341"/>
    </location>
</feature>
<dbReference type="EMBL" id="JPRK01000017">
    <property type="protein sequence ID" value="KIO51286.1"/>
    <property type="molecule type" value="Genomic_DNA"/>
</dbReference>
<evidence type="ECO:0000313" key="4">
    <source>
        <dbReference type="Proteomes" id="UP000032061"/>
    </source>
</evidence>
<dbReference type="SUPFAM" id="SSF53649">
    <property type="entry name" value="Alkaline phosphatase-like"/>
    <property type="match status" value="1"/>
</dbReference>
<evidence type="ECO:0000313" key="5">
    <source>
        <dbReference type="Proteomes" id="UP000198302"/>
    </source>
</evidence>
<dbReference type="AlphaFoldDB" id="A0A0D0EW64"/>
<keyword evidence="5" id="KW-1185">Reference proteome</keyword>
<dbReference type="Gene3D" id="3.40.720.10">
    <property type="entry name" value="Alkaline Phosphatase, subunit A"/>
    <property type="match status" value="1"/>
</dbReference>
<dbReference type="RefSeq" id="WP_041519726.1">
    <property type="nucleotide sequence ID" value="NZ_JPRK01000017.1"/>
</dbReference>